<gene>
    <name evidence="1" type="ORF">FWILDA_LOCUS8036</name>
</gene>
<evidence type="ECO:0000313" key="1">
    <source>
        <dbReference type="EMBL" id="CAI2177333.1"/>
    </source>
</evidence>
<evidence type="ECO:0000313" key="2">
    <source>
        <dbReference type="Proteomes" id="UP001153678"/>
    </source>
</evidence>
<keyword evidence="2" id="KW-1185">Reference proteome</keyword>
<organism evidence="1 2">
    <name type="scientific">Funneliformis geosporum</name>
    <dbReference type="NCBI Taxonomy" id="1117311"/>
    <lineage>
        <taxon>Eukaryota</taxon>
        <taxon>Fungi</taxon>
        <taxon>Fungi incertae sedis</taxon>
        <taxon>Mucoromycota</taxon>
        <taxon>Glomeromycotina</taxon>
        <taxon>Glomeromycetes</taxon>
        <taxon>Glomerales</taxon>
        <taxon>Glomeraceae</taxon>
        <taxon>Funneliformis</taxon>
    </lineage>
</organism>
<comment type="caution">
    <text evidence="1">The sequence shown here is derived from an EMBL/GenBank/DDBJ whole genome shotgun (WGS) entry which is preliminary data.</text>
</comment>
<proteinExistence type="predicted"/>
<sequence>MTPYLKNGETYNPKLHYDKEWIYLVFNKFAIEWKQGANALAEDNLEAWIVSHVWTFVIDMALKDIEETRIGKSDGSSSASKIRKENQRICHSKIDLLLKLRNSSKEILAGEVARTGDIHDKKSLYTFGIQLFKNKGIIYMMDRPGEVVSRLTKKINLEASIYIENLCNLILSIITVLELKNTFREILKTIEKIESDELETQVFRKNIIGVRLPFAETTPTPRLSLETNK</sequence>
<accession>A0A9W4SQY2</accession>
<dbReference type="EMBL" id="CAMKVN010001656">
    <property type="protein sequence ID" value="CAI2177333.1"/>
    <property type="molecule type" value="Genomic_DNA"/>
</dbReference>
<dbReference type="OrthoDB" id="2431268at2759"/>
<protein>
    <submittedName>
        <fullName evidence="1">1221_t:CDS:1</fullName>
    </submittedName>
</protein>
<reference evidence="1" key="1">
    <citation type="submission" date="2022-08" db="EMBL/GenBank/DDBJ databases">
        <authorList>
            <person name="Kallberg Y."/>
            <person name="Tangrot J."/>
            <person name="Rosling A."/>
        </authorList>
    </citation>
    <scope>NUCLEOTIDE SEQUENCE</scope>
    <source>
        <strain evidence="1">Wild A</strain>
    </source>
</reference>
<dbReference type="AlphaFoldDB" id="A0A9W4SQY2"/>
<dbReference type="Proteomes" id="UP001153678">
    <property type="component" value="Unassembled WGS sequence"/>
</dbReference>
<name>A0A9W4SQY2_9GLOM</name>